<dbReference type="Proteomes" id="UP000077266">
    <property type="component" value="Unassembled WGS sequence"/>
</dbReference>
<dbReference type="EMBL" id="KV426720">
    <property type="protein sequence ID" value="KZV78934.1"/>
    <property type="molecule type" value="Genomic_DNA"/>
</dbReference>
<evidence type="ECO:0000313" key="3">
    <source>
        <dbReference type="Proteomes" id="UP000077266"/>
    </source>
</evidence>
<feature type="non-terminal residue" evidence="2">
    <location>
        <position position="1"/>
    </location>
</feature>
<accession>A0A166NAB6</accession>
<feature type="region of interest" description="Disordered" evidence="1">
    <location>
        <begin position="46"/>
        <end position="131"/>
    </location>
</feature>
<dbReference type="AlphaFoldDB" id="A0A166NAB6"/>
<feature type="compositionally biased region" description="Basic and acidic residues" evidence="1">
    <location>
        <begin position="46"/>
        <end position="58"/>
    </location>
</feature>
<keyword evidence="3" id="KW-1185">Reference proteome</keyword>
<gene>
    <name evidence="2" type="ORF">EXIGLDRAFT_708058</name>
</gene>
<dbReference type="InParanoid" id="A0A166NAB6"/>
<sequence>TATASSGTLVLSTSFIDHRTSPLQELWNADMIAPFAQERLQFVEHPGESHEDLPRFDRVSMPTNRAQRGTKCPNGSGTSSTTHAQQGALSAHQLPSQHAPVAAGAQTEVQSTHAPAGRNSPEAAEHHPDAALRDVRIVVKGSDDLQVEADADMDTESLDAPPPILLMLECLQTA</sequence>
<organism evidence="2 3">
    <name type="scientific">Exidia glandulosa HHB12029</name>
    <dbReference type="NCBI Taxonomy" id="1314781"/>
    <lineage>
        <taxon>Eukaryota</taxon>
        <taxon>Fungi</taxon>
        <taxon>Dikarya</taxon>
        <taxon>Basidiomycota</taxon>
        <taxon>Agaricomycotina</taxon>
        <taxon>Agaricomycetes</taxon>
        <taxon>Auriculariales</taxon>
        <taxon>Exidiaceae</taxon>
        <taxon>Exidia</taxon>
    </lineage>
</organism>
<proteinExistence type="predicted"/>
<reference evidence="2 3" key="1">
    <citation type="journal article" date="2016" name="Mol. Biol. Evol.">
        <title>Comparative Genomics of Early-Diverging Mushroom-Forming Fungi Provides Insights into the Origins of Lignocellulose Decay Capabilities.</title>
        <authorList>
            <person name="Nagy L.G."/>
            <person name="Riley R."/>
            <person name="Tritt A."/>
            <person name="Adam C."/>
            <person name="Daum C."/>
            <person name="Floudas D."/>
            <person name="Sun H."/>
            <person name="Yadav J.S."/>
            <person name="Pangilinan J."/>
            <person name="Larsson K.H."/>
            <person name="Matsuura K."/>
            <person name="Barry K."/>
            <person name="Labutti K."/>
            <person name="Kuo R."/>
            <person name="Ohm R.A."/>
            <person name="Bhattacharya S.S."/>
            <person name="Shirouzu T."/>
            <person name="Yoshinaga Y."/>
            <person name="Martin F.M."/>
            <person name="Grigoriev I.V."/>
            <person name="Hibbett D.S."/>
        </authorList>
    </citation>
    <scope>NUCLEOTIDE SEQUENCE [LARGE SCALE GENOMIC DNA]</scope>
    <source>
        <strain evidence="2 3">HHB12029</strain>
    </source>
</reference>
<evidence type="ECO:0000256" key="1">
    <source>
        <dbReference type="SAM" id="MobiDB-lite"/>
    </source>
</evidence>
<feature type="compositionally biased region" description="Polar residues" evidence="1">
    <location>
        <begin position="61"/>
        <end position="96"/>
    </location>
</feature>
<protein>
    <submittedName>
        <fullName evidence="2">Uncharacterized protein</fullName>
    </submittedName>
</protein>
<evidence type="ECO:0000313" key="2">
    <source>
        <dbReference type="EMBL" id="KZV78934.1"/>
    </source>
</evidence>
<name>A0A166NAB6_EXIGL</name>